<protein>
    <submittedName>
        <fullName evidence="4">NADH ubiquinone oxidoreductase 20 kDa subunit</fullName>
    </submittedName>
</protein>
<dbReference type="GO" id="GO:0009061">
    <property type="term" value="P:anaerobic respiration"/>
    <property type="evidence" value="ECO:0007669"/>
    <property type="project" value="TreeGrafter"/>
</dbReference>
<comment type="caution">
    <text evidence="4">The sequence shown here is derived from an EMBL/GenBank/DDBJ whole genome shotgun (WGS) entry which is preliminary data.</text>
</comment>
<dbReference type="Pfam" id="PF01058">
    <property type="entry name" value="Oxidored_q6"/>
    <property type="match status" value="1"/>
</dbReference>
<dbReference type="InterPro" id="IPR001821">
    <property type="entry name" value="NiFe_hydrogenase_ssu"/>
</dbReference>
<dbReference type="Proteomes" id="UP000037175">
    <property type="component" value="Unassembled WGS sequence"/>
</dbReference>
<keyword evidence="4" id="KW-0830">Ubiquinone</keyword>
<evidence type="ECO:0000313" key="4">
    <source>
        <dbReference type="EMBL" id="KNZ69717.1"/>
    </source>
</evidence>
<comment type="subunit">
    <text evidence="1">Heterodimer of a large and a small subunit.</text>
</comment>
<dbReference type="GO" id="GO:0009375">
    <property type="term" value="C:ferredoxin hydrogenase complex"/>
    <property type="evidence" value="ECO:0007669"/>
    <property type="project" value="InterPro"/>
</dbReference>
<proteinExistence type="predicted"/>
<organism evidence="4 5">
    <name type="scientific">Thermincola ferriacetica</name>
    <dbReference type="NCBI Taxonomy" id="281456"/>
    <lineage>
        <taxon>Bacteria</taxon>
        <taxon>Bacillati</taxon>
        <taxon>Bacillota</taxon>
        <taxon>Clostridia</taxon>
        <taxon>Eubacteriales</taxon>
        <taxon>Thermincolaceae</taxon>
        <taxon>Thermincola</taxon>
    </lineage>
</organism>
<accession>A0A0L6W2B0</accession>
<evidence type="ECO:0000313" key="5">
    <source>
        <dbReference type="Proteomes" id="UP000037175"/>
    </source>
</evidence>
<dbReference type="PRINTS" id="PR00614">
    <property type="entry name" value="NIHGNASESMLL"/>
</dbReference>
<dbReference type="GO" id="GO:0016020">
    <property type="term" value="C:membrane"/>
    <property type="evidence" value="ECO:0007669"/>
    <property type="project" value="TreeGrafter"/>
</dbReference>
<evidence type="ECO:0000259" key="3">
    <source>
        <dbReference type="Pfam" id="PF01058"/>
    </source>
</evidence>
<evidence type="ECO:0000256" key="2">
    <source>
        <dbReference type="ARBA" id="ARBA00023002"/>
    </source>
</evidence>
<dbReference type="InterPro" id="IPR006137">
    <property type="entry name" value="NADH_UbQ_OxRdtase-like_20kDa"/>
</dbReference>
<keyword evidence="5" id="KW-1185">Reference proteome</keyword>
<gene>
    <name evidence="4" type="ORF">Tfer_1532</name>
</gene>
<dbReference type="InterPro" id="IPR037024">
    <property type="entry name" value="NiFe_Hase_small_N_sf"/>
</dbReference>
<dbReference type="GO" id="GO:0051536">
    <property type="term" value="F:iron-sulfur cluster binding"/>
    <property type="evidence" value="ECO:0007669"/>
    <property type="project" value="InterPro"/>
</dbReference>
<dbReference type="SUPFAM" id="SSF56770">
    <property type="entry name" value="HydA/Nqo6-like"/>
    <property type="match status" value="1"/>
</dbReference>
<name>A0A0L6W2B0_9FIRM</name>
<dbReference type="GO" id="GO:0008901">
    <property type="term" value="F:ferredoxin hydrogenase activity"/>
    <property type="evidence" value="ECO:0007669"/>
    <property type="project" value="InterPro"/>
</dbReference>
<keyword evidence="2" id="KW-0560">Oxidoreductase</keyword>
<dbReference type="RefSeq" id="WP_052217700.1">
    <property type="nucleotide sequence ID" value="NZ_LGTE01000009.1"/>
</dbReference>
<evidence type="ECO:0000256" key="1">
    <source>
        <dbReference type="ARBA" id="ARBA00011771"/>
    </source>
</evidence>
<sequence>MTYLSKKDFSQLCLGSSGEGGISQIYIPEIVRTLEEAAMGCPPVIWLQGASCGGCSISLLDNVHPKLRNALIKIKSLAFLQQPVANKNDFVEKVLTIARDYKGQFYLIIEGAIPTGADGLYCIVGEDADGRPISLLNLVKKLSASAKAVLALGTCAAFGGVPAIEPNPTGCQGVSKVLAGQTVINIPGCPPHSDWVIGTLVHVLRYGIPDLDGDLRPTLFYEGLDQGEEPLGYLTESLKKTSFS</sequence>
<dbReference type="Gene3D" id="3.40.50.700">
    <property type="entry name" value="NADH:ubiquinone oxidoreductase-like, 20kDa subunit"/>
    <property type="match status" value="1"/>
</dbReference>
<dbReference type="PATRIC" id="fig|281456.6.peg.1636"/>
<dbReference type="PANTHER" id="PTHR30013">
    <property type="entry name" value="NIFE / NIFESE HYDROGENASE SMALL SUBUNIT FAMILY MEMBER"/>
    <property type="match status" value="1"/>
</dbReference>
<dbReference type="AlphaFoldDB" id="A0A0L6W2B0"/>
<dbReference type="GO" id="GO:0044569">
    <property type="term" value="C:[Ni-Fe] hydrogenase complex"/>
    <property type="evidence" value="ECO:0007669"/>
    <property type="project" value="TreeGrafter"/>
</dbReference>
<dbReference type="GO" id="GO:0009055">
    <property type="term" value="F:electron transfer activity"/>
    <property type="evidence" value="ECO:0007669"/>
    <property type="project" value="TreeGrafter"/>
</dbReference>
<dbReference type="PANTHER" id="PTHR30013:SF7">
    <property type="entry name" value="HYDROGENASE-2 SMALL CHAIN"/>
    <property type="match status" value="1"/>
</dbReference>
<feature type="domain" description="NADH:ubiquinone oxidoreductase-like 20kDa subunit" evidence="3">
    <location>
        <begin position="52"/>
        <end position="203"/>
    </location>
</feature>
<reference evidence="5" key="1">
    <citation type="submission" date="2015-07" db="EMBL/GenBank/DDBJ databases">
        <title>Complete Genome of Thermincola ferriacetica strain Z-0001T.</title>
        <authorList>
            <person name="Lusk B."/>
            <person name="Badalamenti J.P."/>
            <person name="Parameswaran P."/>
            <person name="Bond D.R."/>
            <person name="Torres C.I."/>
        </authorList>
    </citation>
    <scope>NUCLEOTIDE SEQUENCE [LARGE SCALE GENOMIC DNA]</scope>
    <source>
        <strain evidence="5">Z-0001</strain>
    </source>
</reference>
<dbReference type="EMBL" id="LGTE01000009">
    <property type="protein sequence ID" value="KNZ69717.1"/>
    <property type="molecule type" value="Genomic_DNA"/>
</dbReference>